<gene>
    <name evidence="3" type="ORF">DCC88_09900</name>
</gene>
<dbReference type="RefSeq" id="WP_338637364.1">
    <property type="nucleotide sequence ID" value="NZ_CP146516.1"/>
</dbReference>
<evidence type="ECO:0000259" key="2">
    <source>
        <dbReference type="Pfam" id="PF11127"/>
    </source>
</evidence>
<keyword evidence="1" id="KW-0812">Transmembrane</keyword>
<dbReference type="AlphaFoldDB" id="A0A369KWC1"/>
<feature type="transmembrane region" description="Helical" evidence="1">
    <location>
        <begin position="12"/>
        <end position="34"/>
    </location>
</feature>
<keyword evidence="1" id="KW-0472">Membrane</keyword>
<reference evidence="3" key="1">
    <citation type="submission" date="2018-04" db="EMBL/GenBank/DDBJ databases">
        <title>Draft genome sequence of the Candidatus Spirobacillus cienkowskii, a pathogen of freshwater Daphnia species, reconstructed from hemolymph metagenomic reads.</title>
        <authorList>
            <person name="Bresciani L."/>
            <person name="Lemos L.N."/>
            <person name="Wale N."/>
            <person name="Lin J.Y."/>
            <person name="Fernandes G.R."/>
            <person name="Duffy M.A."/>
            <person name="Rodrigues J.M."/>
        </authorList>
    </citation>
    <scope>NUCLEOTIDE SEQUENCE [LARGE SCALE GENOMIC DNA]</scope>
    <source>
        <strain evidence="3">Binning01</strain>
    </source>
</reference>
<proteinExistence type="predicted"/>
<keyword evidence="4" id="KW-1185">Reference proteome</keyword>
<evidence type="ECO:0000313" key="4">
    <source>
        <dbReference type="Proteomes" id="UP000253934"/>
    </source>
</evidence>
<comment type="caution">
    <text evidence="3">The sequence shown here is derived from an EMBL/GenBank/DDBJ whole genome shotgun (WGS) entry which is preliminary data.</text>
</comment>
<dbReference type="EMBL" id="QOVW01000084">
    <property type="protein sequence ID" value="RDB35476.1"/>
    <property type="molecule type" value="Genomic_DNA"/>
</dbReference>
<feature type="domain" description="Inner membrane protein YgaP-like transmembrane" evidence="2">
    <location>
        <begin position="1"/>
        <end position="61"/>
    </location>
</feature>
<sequence length="62" mass="6918">MKVNIHPVERVIRVVVGLVVFSLAFWGPASYWFLLGLIPVLTGLIGWCPPYQLFGISTCKKS</sequence>
<accession>A0A369KWC1</accession>
<organism evidence="3 4">
    <name type="scientific">Spirobacillus cienkowskii</name>
    <dbReference type="NCBI Taxonomy" id="495820"/>
    <lineage>
        <taxon>Bacteria</taxon>
        <taxon>Pseudomonadati</taxon>
        <taxon>Bdellovibrionota</taxon>
        <taxon>Oligoflexia</taxon>
        <taxon>Silvanigrellales</taxon>
        <taxon>Spirobacillus</taxon>
    </lineage>
</organism>
<protein>
    <submittedName>
        <fullName evidence="3">DUF2892 domain-containing protein</fullName>
    </submittedName>
</protein>
<dbReference type="Pfam" id="PF11127">
    <property type="entry name" value="YgaP-like_TM"/>
    <property type="match status" value="1"/>
</dbReference>
<evidence type="ECO:0000256" key="1">
    <source>
        <dbReference type="SAM" id="Phobius"/>
    </source>
</evidence>
<name>A0A369KWC1_9BACT</name>
<evidence type="ECO:0000313" key="3">
    <source>
        <dbReference type="EMBL" id="RDB35476.1"/>
    </source>
</evidence>
<dbReference type="Proteomes" id="UP000253934">
    <property type="component" value="Unassembled WGS sequence"/>
</dbReference>
<keyword evidence="1" id="KW-1133">Transmembrane helix</keyword>
<dbReference type="InterPro" id="IPR021309">
    <property type="entry name" value="YgaP-like_TM"/>
</dbReference>